<gene>
    <name evidence="2" type="ORF">OCV51_09340</name>
</gene>
<reference evidence="2 3" key="1">
    <citation type="journal article" date="2021" name="ISME Commun">
        <title>Automated analysis of genomic sequences facilitates high-throughput and comprehensive description of bacteria.</title>
        <authorList>
            <person name="Hitch T.C.A."/>
        </authorList>
    </citation>
    <scope>NUCLEOTIDE SEQUENCE [LARGE SCALE GENOMIC DNA]</scope>
    <source>
        <strain evidence="2 3">H2_18</strain>
    </source>
</reference>
<name>A0ABT2TDC8_9FIRM</name>
<dbReference type="EMBL" id="JAOQJX010000013">
    <property type="protein sequence ID" value="MCU6747852.1"/>
    <property type="molecule type" value="Genomic_DNA"/>
</dbReference>
<proteinExistence type="predicted"/>
<dbReference type="PROSITE" id="PS51257">
    <property type="entry name" value="PROKAR_LIPOPROTEIN"/>
    <property type="match status" value="1"/>
</dbReference>
<accession>A0ABT2TDC8</accession>
<organism evidence="2 3">
    <name type="scientific">Faecalicatena acetigenes</name>
    <dbReference type="NCBI Taxonomy" id="2981790"/>
    <lineage>
        <taxon>Bacteria</taxon>
        <taxon>Bacillati</taxon>
        <taxon>Bacillota</taxon>
        <taxon>Clostridia</taxon>
        <taxon>Lachnospirales</taxon>
        <taxon>Lachnospiraceae</taxon>
        <taxon>Faecalicatena</taxon>
    </lineage>
</organism>
<evidence type="ECO:0000259" key="1">
    <source>
        <dbReference type="SMART" id="SM00909"/>
    </source>
</evidence>
<sequence length="306" mass="34224">MDKRKRILQIFCIVFFIVLLSGCNKRTDVKEGDPFIYCLNEDRTGLVKVTYEQKKSEAEECAEEMLKELKRPAQDIAYTTVFPKDVKVKECRLKGSILYIDFNKEYAKIDPVEEKLVRAASVQSLLEIKGINGVCFSVEGDPIRDSEGKEIGMMNADDFVQNAGSSPSSYQSTSLKLYFANEKGDKLVEQTMDVKYSSNISKEKLIVEKLMQGPKKDGVYPTINPSANLLGVTIKDGICYVNFDSEFLNSTCDVLPEVAVYSIVNSLVEGTEASKVQITVNGESNAVYMEKVDLSKPLKADMDWTS</sequence>
<keyword evidence="3" id="KW-1185">Reference proteome</keyword>
<protein>
    <submittedName>
        <fullName evidence="2">GerMN domain-containing protein</fullName>
    </submittedName>
</protein>
<dbReference type="Proteomes" id="UP001652394">
    <property type="component" value="Unassembled WGS sequence"/>
</dbReference>
<feature type="domain" description="GerMN" evidence="1">
    <location>
        <begin position="62"/>
        <end position="147"/>
    </location>
</feature>
<dbReference type="Pfam" id="PF10646">
    <property type="entry name" value="Germane"/>
    <property type="match status" value="2"/>
</dbReference>
<comment type="caution">
    <text evidence="2">The sequence shown here is derived from an EMBL/GenBank/DDBJ whole genome shotgun (WGS) entry which is preliminary data.</text>
</comment>
<dbReference type="RefSeq" id="WP_059068899.1">
    <property type="nucleotide sequence ID" value="NZ_JAOQJX010000013.1"/>
</dbReference>
<feature type="domain" description="GerMN" evidence="1">
    <location>
        <begin position="203"/>
        <end position="289"/>
    </location>
</feature>
<dbReference type="SMART" id="SM00909">
    <property type="entry name" value="Germane"/>
    <property type="match status" value="2"/>
</dbReference>
<dbReference type="InterPro" id="IPR019606">
    <property type="entry name" value="GerMN"/>
</dbReference>
<evidence type="ECO:0000313" key="3">
    <source>
        <dbReference type="Proteomes" id="UP001652394"/>
    </source>
</evidence>
<evidence type="ECO:0000313" key="2">
    <source>
        <dbReference type="EMBL" id="MCU6747852.1"/>
    </source>
</evidence>